<organism evidence="4 5">
    <name type="scientific">Panagrellus redivivus</name>
    <name type="common">Microworm</name>
    <dbReference type="NCBI Taxonomy" id="6233"/>
    <lineage>
        <taxon>Eukaryota</taxon>
        <taxon>Metazoa</taxon>
        <taxon>Ecdysozoa</taxon>
        <taxon>Nematoda</taxon>
        <taxon>Chromadorea</taxon>
        <taxon>Rhabditida</taxon>
        <taxon>Tylenchina</taxon>
        <taxon>Panagrolaimomorpha</taxon>
        <taxon>Panagrolaimoidea</taxon>
        <taxon>Panagrolaimidae</taxon>
        <taxon>Panagrellus</taxon>
    </lineage>
</organism>
<comment type="similarity">
    <text evidence="1">Belongs to the cyclin family.</text>
</comment>
<evidence type="ECO:0000313" key="4">
    <source>
        <dbReference type="Proteomes" id="UP000492821"/>
    </source>
</evidence>
<keyword evidence="4" id="KW-1185">Reference proteome</keyword>
<evidence type="ECO:0000313" key="5">
    <source>
        <dbReference type="WBParaSite" id="Pan_g4815.t2"/>
    </source>
</evidence>
<evidence type="ECO:0000259" key="3">
    <source>
        <dbReference type="SMART" id="SM00385"/>
    </source>
</evidence>
<dbReference type="InterPro" id="IPR006671">
    <property type="entry name" value="Cyclin_N"/>
</dbReference>
<protein>
    <submittedName>
        <fullName evidence="5">CYCLIN domain-containing protein</fullName>
    </submittedName>
</protein>
<feature type="region of interest" description="Disordered" evidence="2">
    <location>
        <begin position="493"/>
        <end position="517"/>
    </location>
</feature>
<reference evidence="5" key="2">
    <citation type="submission" date="2020-10" db="UniProtKB">
        <authorList>
            <consortium name="WormBaseParasite"/>
        </authorList>
    </citation>
    <scope>IDENTIFICATION</scope>
</reference>
<dbReference type="SUPFAM" id="SSF47954">
    <property type="entry name" value="Cyclin-like"/>
    <property type="match status" value="1"/>
</dbReference>
<dbReference type="AlphaFoldDB" id="A0A7E4VYY5"/>
<dbReference type="Pfam" id="PF00134">
    <property type="entry name" value="Cyclin_N"/>
    <property type="match status" value="1"/>
</dbReference>
<dbReference type="Proteomes" id="UP000492821">
    <property type="component" value="Unassembled WGS sequence"/>
</dbReference>
<feature type="compositionally biased region" description="Basic residues" evidence="2">
    <location>
        <begin position="504"/>
        <end position="517"/>
    </location>
</feature>
<dbReference type="SMART" id="SM00385">
    <property type="entry name" value="CYCLIN"/>
    <property type="match status" value="1"/>
</dbReference>
<feature type="compositionally biased region" description="Low complexity" evidence="2">
    <location>
        <begin position="423"/>
        <end position="434"/>
    </location>
</feature>
<evidence type="ECO:0000256" key="1">
    <source>
        <dbReference type="RuleBase" id="RU000383"/>
    </source>
</evidence>
<keyword evidence="1" id="KW-0195">Cyclin</keyword>
<dbReference type="WBParaSite" id="Pan_g4815.t2">
    <property type="protein sequence ID" value="Pan_g4815.t2"/>
    <property type="gene ID" value="Pan_g4815"/>
</dbReference>
<reference evidence="4" key="1">
    <citation type="journal article" date="2013" name="Genetics">
        <title>The draft genome and transcriptome of Panagrellus redivivus are shaped by the harsh demands of a free-living lifestyle.</title>
        <authorList>
            <person name="Srinivasan J."/>
            <person name="Dillman A.R."/>
            <person name="Macchietto M.G."/>
            <person name="Heikkinen L."/>
            <person name="Lakso M."/>
            <person name="Fracchia K.M."/>
            <person name="Antoshechkin I."/>
            <person name="Mortazavi A."/>
            <person name="Wong G."/>
            <person name="Sternberg P.W."/>
        </authorList>
    </citation>
    <scope>NUCLEOTIDE SEQUENCE [LARGE SCALE GENOMIC DNA]</scope>
    <source>
        <strain evidence="4">MT8872</strain>
    </source>
</reference>
<dbReference type="InterPro" id="IPR013763">
    <property type="entry name" value="Cyclin-like_dom"/>
</dbReference>
<dbReference type="InterPro" id="IPR039361">
    <property type="entry name" value="Cyclin"/>
</dbReference>
<feature type="domain" description="Cyclin-like" evidence="3">
    <location>
        <begin position="178"/>
        <end position="262"/>
    </location>
</feature>
<dbReference type="Gene3D" id="1.10.472.10">
    <property type="entry name" value="Cyclin-like"/>
    <property type="match status" value="2"/>
</dbReference>
<accession>A0A7E4VYY5</accession>
<proteinExistence type="inferred from homology"/>
<dbReference type="InterPro" id="IPR036915">
    <property type="entry name" value="Cyclin-like_sf"/>
</dbReference>
<dbReference type="PANTHER" id="PTHR10177">
    <property type="entry name" value="CYCLINS"/>
    <property type="match status" value="1"/>
</dbReference>
<feature type="region of interest" description="Disordered" evidence="2">
    <location>
        <begin position="390"/>
        <end position="435"/>
    </location>
</feature>
<evidence type="ECO:0000256" key="2">
    <source>
        <dbReference type="SAM" id="MobiDB-lite"/>
    </source>
</evidence>
<name>A0A7E4VYY5_PANRE</name>
<feature type="compositionally biased region" description="Low complexity" evidence="2">
    <location>
        <begin position="390"/>
        <end position="399"/>
    </location>
</feature>
<feature type="compositionally biased region" description="Basic and acidic residues" evidence="2">
    <location>
        <begin position="413"/>
        <end position="422"/>
    </location>
</feature>
<sequence>MASHQRVLTDSTNYQIAADHFNSSMFHGSATSSTSTTTLMGNVNLICEESIQTSPSTSLGFSQFTIHDNSPRPIYSATGIPGRVPMVSSMSNAIKAYSGPLQGSPSLNRKRRADAQLRAKLNRQSVPAVPATVDQVIHEGSIALRNLRANEKHFVPSFDGFVDHQCEIDSNARRLTVEWLGEVCDELLCDPIIFPLTVNLFDRLMAQIFVPRASLQAFASACLLLAGKVKAPNPMSAIVIADYSDGGVAIDALLDCEITVILSLGWQLYTPTALDFLDQMLIRCPGMRDIRKDFPMILRKVLQDHNLACLKPSEQALFISGYLGRACGDSEIYTVVESCASDLFDMARFDFIKGVADIARLFPDSGVIKLIESEIAKPVKLSRARKSSSSVKSIPAASPGAPADDEASPCKQQRLETSKEAKSGSTSASPSSSSLKGFQVRANSVAARLLRSVSSLSNTARALTHKSPASTNRRWSIVSQDSGVCSEVSSPEVSRLSLGLSNKPSRRSRKNRYSTSS</sequence>